<dbReference type="Proteomes" id="UP000695000">
    <property type="component" value="Unplaced"/>
</dbReference>
<comment type="similarity">
    <text evidence="2">Belongs to the FAM20 family.</text>
</comment>
<dbReference type="PANTHER" id="PTHR12450">
    <property type="entry name" value="DENTIN MATRIX PROTEIN 4 PROTEIN FAM20"/>
    <property type="match status" value="1"/>
</dbReference>
<keyword evidence="6" id="KW-1133">Transmembrane helix</keyword>
<protein>
    <submittedName>
        <fullName evidence="9">Glycosaminoglycan xylosylkinase homolog</fullName>
    </submittedName>
</protein>
<proteinExistence type="inferred from homology"/>
<keyword evidence="5" id="KW-0325">Glycoprotein</keyword>
<evidence type="ECO:0000256" key="6">
    <source>
        <dbReference type="SAM" id="Phobius"/>
    </source>
</evidence>
<name>A0ABM1MWI9_NICVS</name>
<dbReference type="Pfam" id="PF06702">
    <property type="entry name" value="Fam20C"/>
    <property type="match status" value="1"/>
</dbReference>
<evidence type="ECO:0000259" key="7">
    <source>
        <dbReference type="Pfam" id="PF06702"/>
    </source>
</evidence>
<keyword evidence="4" id="KW-1015">Disulfide bond</keyword>
<feature type="domain" description="FAM20 C-terminal" evidence="7">
    <location>
        <begin position="217"/>
        <end position="408"/>
    </location>
</feature>
<reference evidence="9" key="1">
    <citation type="submission" date="2025-08" db="UniProtKB">
        <authorList>
            <consortium name="RefSeq"/>
        </authorList>
    </citation>
    <scope>IDENTIFICATION</scope>
    <source>
        <tissue evidence="9">Whole Larva</tissue>
    </source>
</reference>
<evidence type="ECO:0000313" key="9">
    <source>
        <dbReference type="RefSeq" id="XP_017778939.1"/>
    </source>
</evidence>
<evidence type="ECO:0000256" key="1">
    <source>
        <dbReference type="ARBA" id="ARBA00004555"/>
    </source>
</evidence>
<dbReference type="InterPro" id="IPR009581">
    <property type="entry name" value="FAM20_C"/>
</dbReference>
<sequence length="414" mass="47609">MFKKRKVLGALAIFIIIFLMTLSYFINVLSSENEAGRAHQISGYEAKILMKLYNLPKYYHIKPEYYDNITETFVKSLKRSERDMKSVWQDVNAAVSKQGLFKIANTYLGDALHALQAGRIIKADLDKRGTQLKLLLTLEGGATVIFKPKWYFKEKVIQGPVYAGKDRHVSEILAFYLSAVLNKPFVPISVQRQINLNTEIVPVATEQLLQTKFIKKNLTCIYGKCFYCKKEDPICADLSGNLVGTVILNLDVNLKNNRSPWQRTYKNNKKALWEIKDDYCKSLNGKISKKRLYDLVDTAIFDFLIQNGDRHHYETLDDRVVWIDNGKGLGNPNIHHIDILAPLYQCCMLRADTWTRLQALAGGMLSEKIRKMPDLEEIIWTQHFAAMDQRLLIIFATVEFCKNKNKENHGNQGF</sequence>
<keyword evidence="6" id="KW-0812">Transmembrane</keyword>
<dbReference type="PANTHER" id="PTHR12450:SF14">
    <property type="entry name" value="GLYCOSAMINOGLYCAN XYLOSYLKINASE"/>
    <property type="match status" value="1"/>
</dbReference>
<dbReference type="GeneID" id="108564409"/>
<gene>
    <name evidence="9" type="primary">LOC108564409</name>
</gene>
<organism evidence="8 9">
    <name type="scientific">Nicrophorus vespilloides</name>
    <name type="common">Boreal carrion beetle</name>
    <dbReference type="NCBI Taxonomy" id="110193"/>
    <lineage>
        <taxon>Eukaryota</taxon>
        <taxon>Metazoa</taxon>
        <taxon>Ecdysozoa</taxon>
        <taxon>Arthropoda</taxon>
        <taxon>Hexapoda</taxon>
        <taxon>Insecta</taxon>
        <taxon>Pterygota</taxon>
        <taxon>Neoptera</taxon>
        <taxon>Endopterygota</taxon>
        <taxon>Coleoptera</taxon>
        <taxon>Polyphaga</taxon>
        <taxon>Staphyliniformia</taxon>
        <taxon>Silphidae</taxon>
        <taxon>Nicrophorinae</taxon>
        <taxon>Nicrophorus</taxon>
    </lineage>
</organism>
<evidence type="ECO:0000256" key="4">
    <source>
        <dbReference type="ARBA" id="ARBA00023157"/>
    </source>
</evidence>
<dbReference type="InterPro" id="IPR024869">
    <property type="entry name" value="FAM20"/>
</dbReference>
<evidence type="ECO:0000313" key="8">
    <source>
        <dbReference type="Proteomes" id="UP000695000"/>
    </source>
</evidence>
<keyword evidence="8" id="KW-1185">Reference proteome</keyword>
<evidence type="ECO:0000256" key="3">
    <source>
        <dbReference type="ARBA" id="ARBA00023034"/>
    </source>
</evidence>
<keyword evidence="6" id="KW-0472">Membrane</keyword>
<feature type="transmembrane region" description="Helical" evidence="6">
    <location>
        <begin position="7"/>
        <end position="26"/>
    </location>
</feature>
<comment type="subcellular location">
    <subcellularLocation>
        <location evidence="1">Golgi apparatus</location>
    </subcellularLocation>
</comment>
<evidence type="ECO:0000256" key="5">
    <source>
        <dbReference type="ARBA" id="ARBA00023180"/>
    </source>
</evidence>
<evidence type="ECO:0000256" key="2">
    <source>
        <dbReference type="ARBA" id="ARBA00006557"/>
    </source>
</evidence>
<accession>A0ABM1MWI9</accession>
<dbReference type="RefSeq" id="XP_017778939.1">
    <property type="nucleotide sequence ID" value="XM_017923450.1"/>
</dbReference>
<keyword evidence="3" id="KW-0333">Golgi apparatus</keyword>